<evidence type="ECO:0000313" key="2">
    <source>
        <dbReference type="EMBL" id="RDH28910.1"/>
    </source>
</evidence>
<sequence>MDLCFEHRWIHFSFFLSSVIICRDGHALGVLMWLRFRILVQVRKKPHEQST</sequence>
<reference evidence="2 3" key="1">
    <citation type="submission" date="2018-07" db="EMBL/GenBank/DDBJ databases">
        <title>The genomes of Aspergillus section Nigri reveals drivers in fungal speciation.</title>
        <authorList>
            <consortium name="DOE Joint Genome Institute"/>
            <person name="Vesth T.C."/>
            <person name="Nybo J."/>
            <person name="Theobald S."/>
            <person name="Brandl J."/>
            <person name="Frisvad J.C."/>
            <person name="Nielsen K.F."/>
            <person name="Lyhne E.K."/>
            <person name="Kogle M.E."/>
            <person name="Kuo A."/>
            <person name="Riley R."/>
            <person name="Clum A."/>
            <person name="Nolan M."/>
            <person name="Lipzen A."/>
            <person name="Salamov A."/>
            <person name="Henrissat B."/>
            <person name="Wiebenga A."/>
            <person name="De vries R.P."/>
            <person name="Grigoriev I.V."/>
            <person name="Mortensen U.H."/>
            <person name="Andersen M.R."/>
            <person name="Baker S.E."/>
        </authorList>
    </citation>
    <scope>NUCLEOTIDE SEQUENCE [LARGE SCALE GENOMIC DNA]</scope>
    <source>
        <strain evidence="2 3">CBS 139.54b</strain>
    </source>
</reference>
<keyword evidence="1" id="KW-1133">Transmembrane helix</keyword>
<keyword evidence="3" id="KW-1185">Reference proteome</keyword>
<feature type="transmembrane region" description="Helical" evidence="1">
    <location>
        <begin position="12"/>
        <end position="34"/>
    </location>
</feature>
<evidence type="ECO:0000313" key="3">
    <source>
        <dbReference type="Proteomes" id="UP000253729"/>
    </source>
</evidence>
<proteinExistence type="predicted"/>
<dbReference type="EMBL" id="KZ852072">
    <property type="protein sequence ID" value="RDH28910.1"/>
    <property type="molecule type" value="Genomic_DNA"/>
</dbReference>
<keyword evidence="1" id="KW-0812">Transmembrane</keyword>
<dbReference type="Proteomes" id="UP000253729">
    <property type="component" value="Unassembled WGS sequence"/>
</dbReference>
<accession>A0A3F3PPN9</accession>
<dbReference type="AlphaFoldDB" id="A0A3F3PPN9"/>
<evidence type="ECO:0000256" key="1">
    <source>
        <dbReference type="SAM" id="Phobius"/>
    </source>
</evidence>
<dbReference type="RefSeq" id="XP_026621932.1">
    <property type="nucleotide sequence ID" value="XM_026776884.1"/>
</dbReference>
<dbReference type="GeneID" id="38145240"/>
<organism evidence="2 3">
    <name type="scientific">Aspergillus welwitschiae</name>
    <dbReference type="NCBI Taxonomy" id="1341132"/>
    <lineage>
        <taxon>Eukaryota</taxon>
        <taxon>Fungi</taxon>
        <taxon>Dikarya</taxon>
        <taxon>Ascomycota</taxon>
        <taxon>Pezizomycotina</taxon>
        <taxon>Eurotiomycetes</taxon>
        <taxon>Eurotiomycetidae</taxon>
        <taxon>Eurotiales</taxon>
        <taxon>Aspergillaceae</taxon>
        <taxon>Aspergillus</taxon>
        <taxon>Aspergillus subgen. Circumdati</taxon>
    </lineage>
</organism>
<name>A0A3F3PPN9_9EURO</name>
<protein>
    <submittedName>
        <fullName evidence="2">Uncharacterized protein</fullName>
    </submittedName>
</protein>
<gene>
    <name evidence="2" type="ORF">BDQ94DRAFT_93654</name>
</gene>
<keyword evidence="1" id="KW-0472">Membrane</keyword>